<evidence type="ECO:0000259" key="10">
    <source>
        <dbReference type="PROSITE" id="PS50111"/>
    </source>
</evidence>
<dbReference type="SMART" id="SM00283">
    <property type="entry name" value="MA"/>
    <property type="match status" value="1"/>
</dbReference>
<keyword evidence="13" id="KW-1185">Reference proteome</keyword>
<protein>
    <submittedName>
        <fullName evidence="12">HAMP domain-containing protein</fullName>
    </submittedName>
</protein>
<dbReference type="RefSeq" id="WP_131307038.1">
    <property type="nucleotide sequence ID" value="NZ_SJFN01000006.1"/>
</dbReference>
<dbReference type="GO" id="GO:0005886">
    <property type="term" value="C:plasma membrane"/>
    <property type="evidence" value="ECO:0007669"/>
    <property type="project" value="UniProtKB-SubCell"/>
</dbReference>
<keyword evidence="6 8" id="KW-0807">Transducer</keyword>
<comment type="subcellular location">
    <subcellularLocation>
        <location evidence="1">Cell membrane</location>
        <topology evidence="1">Multi-pass membrane protein</topology>
    </subcellularLocation>
</comment>
<dbReference type="SUPFAM" id="SSF58104">
    <property type="entry name" value="Methyl-accepting chemotaxis protein (MCP) signaling domain"/>
    <property type="match status" value="1"/>
</dbReference>
<evidence type="ECO:0000256" key="4">
    <source>
        <dbReference type="ARBA" id="ARBA00022989"/>
    </source>
</evidence>
<organism evidence="12 13">
    <name type="scientific">Siculibacillus lacustris</name>
    <dbReference type="NCBI Taxonomy" id="1549641"/>
    <lineage>
        <taxon>Bacteria</taxon>
        <taxon>Pseudomonadati</taxon>
        <taxon>Pseudomonadota</taxon>
        <taxon>Alphaproteobacteria</taxon>
        <taxon>Hyphomicrobiales</taxon>
        <taxon>Ancalomicrobiaceae</taxon>
        <taxon>Siculibacillus</taxon>
    </lineage>
</organism>
<keyword evidence="3 9" id="KW-0812">Transmembrane</keyword>
<evidence type="ECO:0000256" key="8">
    <source>
        <dbReference type="PROSITE-ProRule" id="PRU00284"/>
    </source>
</evidence>
<dbReference type="Gene3D" id="6.10.340.10">
    <property type="match status" value="1"/>
</dbReference>
<gene>
    <name evidence="12" type="ORF">EYW49_05525</name>
</gene>
<evidence type="ECO:0000256" key="7">
    <source>
        <dbReference type="ARBA" id="ARBA00029447"/>
    </source>
</evidence>
<evidence type="ECO:0000256" key="6">
    <source>
        <dbReference type="ARBA" id="ARBA00023224"/>
    </source>
</evidence>
<dbReference type="PROSITE" id="PS50111">
    <property type="entry name" value="CHEMOTAXIS_TRANSDUC_2"/>
    <property type="match status" value="1"/>
</dbReference>
<dbReference type="InterPro" id="IPR003660">
    <property type="entry name" value="HAMP_dom"/>
</dbReference>
<feature type="transmembrane region" description="Helical" evidence="9">
    <location>
        <begin position="12"/>
        <end position="32"/>
    </location>
</feature>
<feature type="domain" description="Methyl-accepting transducer" evidence="10">
    <location>
        <begin position="277"/>
        <end position="538"/>
    </location>
</feature>
<dbReference type="PANTHER" id="PTHR32089:SF112">
    <property type="entry name" value="LYSOZYME-LIKE PROTEIN-RELATED"/>
    <property type="match status" value="1"/>
</dbReference>
<dbReference type="EMBL" id="SJFN01000006">
    <property type="protein sequence ID" value="TBW39719.1"/>
    <property type="molecule type" value="Genomic_DNA"/>
</dbReference>
<dbReference type="AlphaFoldDB" id="A0A4Q9VX59"/>
<evidence type="ECO:0000313" key="12">
    <source>
        <dbReference type="EMBL" id="TBW39719.1"/>
    </source>
</evidence>
<dbReference type="GO" id="GO:0004888">
    <property type="term" value="F:transmembrane signaling receptor activity"/>
    <property type="evidence" value="ECO:0007669"/>
    <property type="project" value="InterPro"/>
</dbReference>
<dbReference type="InterPro" id="IPR004090">
    <property type="entry name" value="Chemotax_Me-accpt_rcpt"/>
</dbReference>
<keyword evidence="4 9" id="KW-1133">Transmembrane helix</keyword>
<reference evidence="12 13" key="1">
    <citation type="submission" date="2019-02" db="EMBL/GenBank/DDBJ databases">
        <title>Siculibacillus lacustris gen. nov., sp. nov., a new rosette-forming bacterium isolated from a freshwater crater lake (Lake St. Ana, Romania).</title>
        <authorList>
            <person name="Felfoldi T."/>
            <person name="Marton Z."/>
            <person name="Szabo A."/>
            <person name="Mentes A."/>
            <person name="Boka K."/>
            <person name="Marialigeti K."/>
            <person name="Mathe I."/>
            <person name="Koncz M."/>
            <person name="Schumann P."/>
            <person name="Toth E."/>
        </authorList>
    </citation>
    <scope>NUCLEOTIDE SEQUENCE [LARGE SCALE GENOMIC DNA]</scope>
    <source>
        <strain evidence="12 13">SA-279</strain>
    </source>
</reference>
<dbReference type="InterPro" id="IPR033480">
    <property type="entry name" value="sCache_2"/>
</dbReference>
<dbReference type="Pfam" id="PF17200">
    <property type="entry name" value="sCache_2"/>
    <property type="match status" value="1"/>
</dbReference>
<dbReference type="InterPro" id="IPR004089">
    <property type="entry name" value="MCPsignal_dom"/>
</dbReference>
<dbReference type="OrthoDB" id="8320983at2"/>
<dbReference type="GO" id="GO:0007165">
    <property type="term" value="P:signal transduction"/>
    <property type="evidence" value="ECO:0007669"/>
    <property type="project" value="UniProtKB-KW"/>
</dbReference>
<dbReference type="Pfam" id="PF00015">
    <property type="entry name" value="MCPsignal"/>
    <property type="match status" value="1"/>
</dbReference>
<evidence type="ECO:0000256" key="2">
    <source>
        <dbReference type="ARBA" id="ARBA00022475"/>
    </source>
</evidence>
<name>A0A4Q9VX59_9HYPH</name>
<evidence type="ECO:0000256" key="1">
    <source>
        <dbReference type="ARBA" id="ARBA00004651"/>
    </source>
</evidence>
<accession>A0A4Q9VX59</accession>
<evidence type="ECO:0000256" key="3">
    <source>
        <dbReference type="ARBA" id="ARBA00022692"/>
    </source>
</evidence>
<dbReference type="Gene3D" id="3.30.450.20">
    <property type="entry name" value="PAS domain"/>
    <property type="match status" value="1"/>
</dbReference>
<evidence type="ECO:0000259" key="11">
    <source>
        <dbReference type="PROSITE" id="PS50885"/>
    </source>
</evidence>
<feature type="transmembrane region" description="Helical" evidence="9">
    <location>
        <begin position="185"/>
        <end position="207"/>
    </location>
</feature>
<comment type="similarity">
    <text evidence="7">Belongs to the methyl-accepting chemotaxis (MCP) protein family.</text>
</comment>
<dbReference type="PRINTS" id="PR00260">
    <property type="entry name" value="CHEMTRNSDUCR"/>
</dbReference>
<dbReference type="PROSITE" id="PS50885">
    <property type="entry name" value="HAMP"/>
    <property type="match status" value="1"/>
</dbReference>
<dbReference type="SMART" id="SM01049">
    <property type="entry name" value="Cache_2"/>
    <property type="match status" value="1"/>
</dbReference>
<keyword evidence="2" id="KW-1003">Cell membrane</keyword>
<dbReference type="Gene3D" id="1.10.287.950">
    <property type="entry name" value="Methyl-accepting chemotaxis protein"/>
    <property type="match status" value="1"/>
</dbReference>
<dbReference type="SUPFAM" id="SSF158472">
    <property type="entry name" value="HAMP domain-like"/>
    <property type="match status" value="1"/>
</dbReference>
<comment type="caution">
    <text evidence="12">The sequence shown here is derived from an EMBL/GenBank/DDBJ whole genome shotgun (WGS) entry which is preliminary data.</text>
</comment>
<feature type="domain" description="HAMP" evidence="11">
    <location>
        <begin position="209"/>
        <end position="262"/>
    </location>
</feature>
<sequence>MFDRIGGRLYALVGLFAVGIAVLVAVVTWMHLTDAREDRRHEIASLVETAIGVLDTQRKLVDAGTLSEAEGRARALKVIAGLRYAGGNYFAIMDDDFTTVLNGAMPDRSGKNYLANPDAAGKFYLRDAKAMVEAKGEAWVDYVFMKPGETTATPKLGFFKRYQPWKLTVTTGVYMDDLADRVRGGALRALGAGLLILLGIGAVAVTITRGITRPLAALRGDMLRLADGDDVAEIAGADRKGEIGEMARAVVVFRDGALARRQMEATQAAEDATRRAHGARREAAFDAFRRTIGTVVGAVSDTLDRLQHTAETMNTIAVGATEQASSAATVSETASGNVQQVASAAEELGASVGEIGRQVTQAYGVVAAATEAAARTNTRVAALAEAAQKIGDVVGLIRAIAEQTNLLALNATIEAARAGDAGRGFAVVATEVKSLAAQTAKATEDIAGQIDGIQASTREAVGAIGEIAATMGEISRFTSAIASAVEQQSAATSEISSNIAHAAQGTGRLADTVGHVTTAVARTHASAEDVLGVTAALSEATRHLSGEVDRLLADAA</sequence>
<keyword evidence="5 9" id="KW-0472">Membrane</keyword>
<evidence type="ECO:0000256" key="9">
    <source>
        <dbReference type="SAM" id="Phobius"/>
    </source>
</evidence>
<evidence type="ECO:0000256" key="5">
    <source>
        <dbReference type="ARBA" id="ARBA00023136"/>
    </source>
</evidence>
<evidence type="ECO:0000313" key="13">
    <source>
        <dbReference type="Proteomes" id="UP000292781"/>
    </source>
</evidence>
<proteinExistence type="inferred from homology"/>
<dbReference type="SMART" id="SM00304">
    <property type="entry name" value="HAMP"/>
    <property type="match status" value="1"/>
</dbReference>
<dbReference type="PANTHER" id="PTHR32089">
    <property type="entry name" value="METHYL-ACCEPTING CHEMOTAXIS PROTEIN MCPB"/>
    <property type="match status" value="1"/>
</dbReference>
<dbReference type="Proteomes" id="UP000292781">
    <property type="component" value="Unassembled WGS sequence"/>
</dbReference>
<dbReference type="GO" id="GO:0006935">
    <property type="term" value="P:chemotaxis"/>
    <property type="evidence" value="ECO:0007669"/>
    <property type="project" value="InterPro"/>
</dbReference>